<evidence type="ECO:0000313" key="2">
    <source>
        <dbReference type="Proteomes" id="UP001139682"/>
    </source>
</evidence>
<dbReference type="Proteomes" id="UP001139682">
    <property type="component" value="Unassembled WGS sequence"/>
</dbReference>
<dbReference type="EMBL" id="JALGRD010000004">
    <property type="protein sequence ID" value="MCJ0973604.1"/>
    <property type="molecule type" value="Genomic_DNA"/>
</dbReference>
<keyword evidence="1" id="KW-0378">Hydrolase</keyword>
<reference evidence="1" key="1">
    <citation type="submission" date="2022-03" db="EMBL/GenBank/DDBJ databases">
        <title>Pseudomonas marianensis sp. nov., a marine bacterium isolated from deep-sea sediments of the Mariana Trench.</title>
        <authorList>
            <person name="Wei Y."/>
        </authorList>
    </citation>
    <scope>NUCLEOTIDE SEQUENCE</scope>
    <source>
        <strain evidence="1">PS1</strain>
    </source>
</reference>
<evidence type="ECO:0000313" key="1">
    <source>
        <dbReference type="EMBL" id="MCJ0973604.1"/>
    </source>
</evidence>
<name>A0A9X1W4V0_9GAMM</name>
<dbReference type="Gene3D" id="3.30.1330.40">
    <property type="entry name" value="RutC-like"/>
    <property type="match status" value="1"/>
</dbReference>
<dbReference type="RefSeq" id="WP_243605723.1">
    <property type="nucleotide sequence ID" value="NZ_JALGRD010000004.1"/>
</dbReference>
<dbReference type="Pfam" id="PF01042">
    <property type="entry name" value="Ribonuc_L-PSP"/>
    <property type="match status" value="1"/>
</dbReference>
<organism evidence="1 2">
    <name type="scientific">Stutzerimonas marianensis</name>
    <dbReference type="NCBI Taxonomy" id="2929513"/>
    <lineage>
        <taxon>Bacteria</taxon>
        <taxon>Pseudomonadati</taxon>
        <taxon>Pseudomonadota</taxon>
        <taxon>Gammaproteobacteria</taxon>
        <taxon>Pseudomonadales</taxon>
        <taxon>Pseudomonadaceae</taxon>
        <taxon>Stutzerimonas</taxon>
    </lineage>
</organism>
<sequence>MKEGPIKTLGYLDPYWRPIYGYGEVEKIGNRLYVTGQMSHGTTGDLVGPASVDADGLLADCSNMALQLRVAYANAQKLLRLFDANLDDVIEEVLYVVDLREAARVVEHVRKEVYGKFWPSCKSRLICTPQLLFPEQLVEITLTAETAS</sequence>
<dbReference type="SUPFAM" id="SSF55298">
    <property type="entry name" value="YjgF-like"/>
    <property type="match status" value="1"/>
</dbReference>
<keyword evidence="2" id="KW-1185">Reference proteome</keyword>
<protein>
    <submittedName>
        <fullName evidence="1">Rid family hydrolase</fullName>
    </submittedName>
</protein>
<proteinExistence type="predicted"/>
<dbReference type="InterPro" id="IPR035959">
    <property type="entry name" value="RutC-like_sf"/>
</dbReference>
<dbReference type="InterPro" id="IPR006175">
    <property type="entry name" value="YjgF/YER057c/UK114"/>
</dbReference>
<dbReference type="AlphaFoldDB" id="A0A9X1W4V0"/>
<gene>
    <name evidence="1" type="ORF">MST27_09520</name>
</gene>
<accession>A0A9X1W4V0</accession>
<comment type="caution">
    <text evidence="1">The sequence shown here is derived from an EMBL/GenBank/DDBJ whole genome shotgun (WGS) entry which is preliminary data.</text>
</comment>
<dbReference type="GO" id="GO:0016787">
    <property type="term" value="F:hydrolase activity"/>
    <property type="evidence" value="ECO:0007669"/>
    <property type="project" value="UniProtKB-KW"/>
</dbReference>